<comment type="caution">
    <text evidence="1">The sequence shown here is derived from an EMBL/GenBank/DDBJ whole genome shotgun (WGS) entry which is preliminary data.</text>
</comment>
<proteinExistence type="predicted"/>
<keyword evidence="2" id="KW-1185">Reference proteome</keyword>
<protein>
    <submittedName>
        <fullName evidence="1">Uncharacterized protein</fullName>
    </submittedName>
</protein>
<dbReference type="AlphaFoldDB" id="A0A506XRY3"/>
<reference evidence="1 2" key="1">
    <citation type="submission" date="2019-06" db="EMBL/GenBank/DDBJ databases">
        <authorList>
            <person name="Li F."/>
        </authorList>
    </citation>
    <scope>NUCLEOTIDE SEQUENCE [LARGE SCALE GENOMIC DNA]</scope>
    <source>
        <strain evidence="1 2">10F1D-1</strain>
    </source>
</reference>
<gene>
    <name evidence="1" type="ORF">FJ657_06260</name>
</gene>
<sequence>MEMRNQGKPISELAAILDMENVRDAVALHDGVVALSLSEVDLIAAWLGVPRAALLRRIFDESDRAS</sequence>
<evidence type="ECO:0000313" key="1">
    <source>
        <dbReference type="EMBL" id="TPW75494.1"/>
    </source>
</evidence>
<name>A0A506XRY3_9MICO</name>
<dbReference type="RefSeq" id="WP_141162854.1">
    <property type="nucleotide sequence ID" value="NZ_VHQG01000002.1"/>
</dbReference>
<dbReference type="EMBL" id="VHQG01000002">
    <property type="protein sequence ID" value="TPW75494.1"/>
    <property type="molecule type" value="Genomic_DNA"/>
</dbReference>
<organism evidence="1 2">
    <name type="scientific">Schumannella soli</name>
    <dbReference type="NCBI Taxonomy" id="2590779"/>
    <lineage>
        <taxon>Bacteria</taxon>
        <taxon>Bacillati</taxon>
        <taxon>Actinomycetota</taxon>
        <taxon>Actinomycetes</taxon>
        <taxon>Micrococcales</taxon>
        <taxon>Microbacteriaceae</taxon>
        <taxon>Schumannella</taxon>
    </lineage>
</organism>
<accession>A0A506XRY3</accession>
<evidence type="ECO:0000313" key="2">
    <source>
        <dbReference type="Proteomes" id="UP000316252"/>
    </source>
</evidence>
<dbReference type="Proteomes" id="UP000316252">
    <property type="component" value="Unassembled WGS sequence"/>
</dbReference>